<dbReference type="Gene3D" id="3.40.1190.20">
    <property type="match status" value="1"/>
</dbReference>
<dbReference type="GO" id="GO:0046872">
    <property type="term" value="F:metal ion binding"/>
    <property type="evidence" value="ECO:0007669"/>
    <property type="project" value="UniProtKB-KW"/>
</dbReference>
<feature type="binding site" evidence="12">
    <location>
        <position position="188"/>
    </location>
    <ligand>
        <name>ATP</name>
        <dbReference type="ChEBI" id="CHEBI:30616"/>
    </ligand>
</feature>
<dbReference type="HAMAP" id="MF_01987">
    <property type="entry name" value="Ribokinase"/>
    <property type="match status" value="1"/>
</dbReference>
<dbReference type="Pfam" id="PF00294">
    <property type="entry name" value="PfkB"/>
    <property type="match status" value="1"/>
</dbReference>
<evidence type="ECO:0000256" key="11">
    <source>
        <dbReference type="ARBA" id="ARBA00023277"/>
    </source>
</evidence>
<feature type="binding site" evidence="12">
    <location>
        <position position="256"/>
    </location>
    <ligand>
        <name>substrate</name>
    </ligand>
</feature>
<reference evidence="14 15" key="1">
    <citation type="submission" date="2023-01" db="EMBL/GenBank/DDBJ databases">
        <title>Cultivation and genomic characterization of new, ubiquitous marine nitrite-oxidizing bacteria from the Nitrospirales.</title>
        <authorList>
            <person name="Mueller A.J."/>
            <person name="Daebeler A."/>
            <person name="Herbold C.W."/>
            <person name="Kirkegaard R.H."/>
            <person name="Daims H."/>
        </authorList>
    </citation>
    <scope>NUCLEOTIDE SEQUENCE [LARGE SCALE GENOMIC DNA]</scope>
    <source>
        <strain evidence="14 15">VA</strain>
    </source>
</reference>
<comment type="caution">
    <text evidence="12">Lacks conserved residue(s) required for the propagation of feature annotation.</text>
</comment>
<protein>
    <recommendedName>
        <fullName evidence="3 12">Ribokinase</fullName>
        <shortName evidence="12">RK</shortName>
        <ecNumber evidence="2 12">2.7.1.15</ecNumber>
    </recommendedName>
</protein>
<evidence type="ECO:0000313" key="15">
    <source>
        <dbReference type="Proteomes" id="UP001302719"/>
    </source>
</evidence>
<dbReference type="PANTHER" id="PTHR10584:SF166">
    <property type="entry name" value="RIBOKINASE"/>
    <property type="match status" value="1"/>
</dbReference>
<dbReference type="EC" id="2.7.1.15" evidence="2 12"/>
<keyword evidence="6 12" id="KW-0547">Nucleotide-binding</keyword>
<keyword evidence="12" id="KW-0963">Cytoplasm</keyword>
<dbReference type="InterPro" id="IPR011611">
    <property type="entry name" value="PfkB_dom"/>
</dbReference>
<comment type="subcellular location">
    <subcellularLocation>
        <location evidence="12">Cytoplasm</location>
    </subcellularLocation>
</comment>
<dbReference type="GO" id="GO:0005524">
    <property type="term" value="F:ATP binding"/>
    <property type="evidence" value="ECO:0007669"/>
    <property type="project" value="UniProtKB-UniRule"/>
</dbReference>
<dbReference type="PROSITE" id="PS00584">
    <property type="entry name" value="PFKB_KINASES_2"/>
    <property type="match status" value="1"/>
</dbReference>
<keyword evidence="8 12" id="KW-0067">ATP-binding</keyword>
<evidence type="ECO:0000256" key="4">
    <source>
        <dbReference type="ARBA" id="ARBA00022679"/>
    </source>
</evidence>
<dbReference type="GO" id="GO:0019303">
    <property type="term" value="P:D-ribose catabolic process"/>
    <property type="evidence" value="ECO:0007669"/>
    <property type="project" value="UniProtKB-UniRule"/>
</dbReference>
<evidence type="ECO:0000256" key="3">
    <source>
        <dbReference type="ARBA" id="ARBA00016943"/>
    </source>
</evidence>
<keyword evidence="5 12" id="KW-0479">Metal-binding</keyword>
<evidence type="ECO:0000256" key="8">
    <source>
        <dbReference type="ARBA" id="ARBA00022840"/>
    </source>
</evidence>
<dbReference type="PRINTS" id="PR00990">
    <property type="entry name" value="RIBOKINASE"/>
</dbReference>
<keyword evidence="10 12" id="KW-0630">Potassium</keyword>
<feature type="binding site" evidence="12">
    <location>
        <begin position="12"/>
        <end position="14"/>
    </location>
    <ligand>
        <name>substrate</name>
    </ligand>
</feature>
<gene>
    <name evidence="12" type="primary">rbsK</name>
    <name evidence="14" type="ORF">PP769_11670</name>
</gene>
<feature type="binding site" evidence="12">
    <location>
        <position position="295"/>
    </location>
    <ligand>
        <name>K(+)</name>
        <dbReference type="ChEBI" id="CHEBI:29103"/>
    </ligand>
</feature>
<organism evidence="14 15">
    <name type="scientific">Candidatus Nitrospira allomarina</name>
    <dbReference type="NCBI Taxonomy" id="3020900"/>
    <lineage>
        <taxon>Bacteria</taxon>
        <taxon>Pseudomonadati</taxon>
        <taxon>Nitrospirota</taxon>
        <taxon>Nitrospiria</taxon>
        <taxon>Nitrospirales</taxon>
        <taxon>Nitrospiraceae</taxon>
        <taxon>Nitrospira</taxon>
    </lineage>
</organism>
<feature type="binding site" evidence="12">
    <location>
        <position position="286"/>
    </location>
    <ligand>
        <name>K(+)</name>
        <dbReference type="ChEBI" id="CHEBI:29103"/>
    </ligand>
</feature>
<dbReference type="PANTHER" id="PTHR10584">
    <property type="entry name" value="SUGAR KINASE"/>
    <property type="match status" value="1"/>
</dbReference>
<dbReference type="InterPro" id="IPR029056">
    <property type="entry name" value="Ribokinase-like"/>
</dbReference>
<evidence type="ECO:0000256" key="10">
    <source>
        <dbReference type="ARBA" id="ARBA00022958"/>
    </source>
</evidence>
<dbReference type="InterPro" id="IPR002173">
    <property type="entry name" value="Carboh/pur_kinase_PfkB_CS"/>
</dbReference>
<dbReference type="KEGG" id="nall:PP769_11670"/>
<comment type="subunit">
    <text evidence="12">Homodimer.</text>
</comment>
<feature type="domain" description="Carbohydrate kinase PfkB" evidence="13">
    <location>
        <begin position="4"/>
        <end position="299"/>
    </location>
</feature>
<evidence type="ECO:0000256" key="5">
    <source>
        <dbReference type="ARBA" id="ARBA00022723"/>
    </source>
</evidence>
<dbReference type="GO" id="GO:0005737">
    <property type="term" value="C:cytoplasm"/>
    <property type="evidence" value="ECO:0007669"/>
    <property type="project" value="UniProtKB-SubCell"/>
</dbReference>
<evidence type="ECO:0000256" key="12">
    <source>
        <dbReference type="HAMAP-Rule" id="MF_01987"/>
    </source>
</evidence>
<dbReference type="InterPro" id="IPR011877">
    <property type="entry name" value="Ribokinase"/>
</dbReference>
<feature type="binding site" evidence="12">
    <location>
        <begin position="40"/>
        <end position="44"/>
    </location>
    <ligand>
        <name>substrate</name>
    </ligand>
</feature>
<proteinExistence type="inferred from homology"/>
<evidence type="ECO:0000259" key="13">
    <source>
        <dbReference type="Pfam" id="PF00294"/>
    </source>
</evidence>
<comment type="cofactor">
    <cofactor evidence="12">
        <name>Mg(2+)</name>
        <dbReference type="ChEBI" id="CHEBI:18420"/>
    </cofactor>
    <text evidence="12">Requires a divalent cation, most likely magnesium in vivo, as an electrophilic catalyst to aid phosphoryl group transfer. It is the chelate of the metal and the nucleotide that is the actual substrate.</text>
</comment>
<comment type="catalytic activity">
    <reaction evidence="12">
        <text>D-ribose + ATP = D-ribose 5-phosphate + ADP + H(+)</text>
        <dbReference type="Rhea" id="RHEA:13697"/>
        <dbReference type="ChEBI" id="CHEBI:15378"/>
        <dbReference type="ChEBI" id="CHEBI:30616"/>
        <dbReference type="ChEBI" id="CHEBI:47013"/>
        <dbReference type="ChEBI" id="CHEBI:78346"/>
        <dbReference type="ChEBI" id="CHEBI:456216"/>
        <dbReference type="EC" id="2.7.1.15"/>
    </reaction>
</comment>
<evidence type="ECO:0000313" key="14">
    <source>
        <dbReference type="EMBL" id="WNM56635.1"/>
    </source>
</evidence>
<comment type="function">
    <text evidence="12">Catalyzes the phosphorylation of ribose at O-5 in a reaction requiring ATP and magnesium. The resulting D-ribose-5-phosphate can then be used either for sythesis of nucleotides, histidine, and tryptophan, or as a component of the pentose phosphate pathway.</text>
</comment>
<dbReference type="AlphaFoldDB" id="A0AA96GAK3"/>
<dbReference type="SUPFAM" id="SSF53613">
    <property type="entry name" value="Ribokinase-like"/>
    <property type="match status" value="1"/>
</dbReference>
<accession>A0AA96GAK3</accession>
<evidence type="ECO:0000256" key="2">
    <source>
        <dbReference type="ARBA" id="ARBA00012035"/>
    </source>
</evidence>
<evidence type="ECO:0000256" key="1">
    <source>
        <dbReference type="ARBA" id="ARBA00005380"/>
    </source>
</evidence>
<comment type="pathway">
    <text evidence="12">Carbohydrate metabolism; D-ribose degradation; D-ribose 5-phosphate from beta-D-ribopyranose: step 2/2.</text>
</comment>
<evidence type="ECO:0000256" key="6">
    <source>
        <dbReference type="ARBA" id="ARBA00022741"/>
    </source>
</evidence>
<feature type="binding site" evidence="12">
    <location>
        <begin position="255"/>
        <end position="256"/>
    </location>
    <ligand>
        <name>ATP</name>
        <dbReference type="ChEBI" id="CHEBI:30616"/>
    </ligand>
</feature>
<feature type="binding site" evidence="12">
    <location>
        <position position="252"/>
    </location>
    <ligand>
        <name>K(+)</name>
        <dbReference type="ChEBI" id="CHEBI:29103"/>
    </ligand>
</feature>
<feature type="active site" description="Proton acceptor" evidence="12">
    <location>
        <position position="256"/>
    </location>
</feature>
<comment type="similarity">
    <text evidence="12">Belongs to the carbohydrate kinase PfkB family. Ribokinase subfamily.</text>
</comment>
<dbReference type="InterPro" id="IPR002139">
    <property type="entry name" value="Ribo/fructo_kinase"/>
</dbReference>
<feature type="binding site" evidence="12">
    <location>
        <position position="291"/>
    </location>
    <ligand>
        <name>K(+)</name>
        <dbReference type="ChEBI" id="CHEBI:29103"/>
    </ligand>
</feature>
<dbReference type="RefSeq" id="WP_312640235.1">
    <property type="nucleotide sequence ID" value="NZ_CP116967.1"/>
</dbReference>
<feature type="binding site" evidence="12">
    <location>
        <begin position="224"/>
        <end position="229"/>
    </location>
    <ligand>
        <name>ATP</name>
        <dbReference type="ChEBI" id="CHEBI:30616"/>
    </ligand>
</feature>
<comment type="similarity">
    <text evidence="1">Belongs to the carbohydrate kinase pfkB family.</text>
</comment>
<dbReference type="CDD" id="cd01174">
    <property type="entry name" value="ribokinase"/>
    <property type="match status" value="1"/>
</dbReference>
<keyword evidence="4 12" id="KW-0808">Transferase</keyword>
<feature type="binding site" evidence="12">
    <location>
        <position position="289"/>
    </location>
    <ligand>
        <name>K(+)</name>
        <dbReference type="ChEBI" id="CHEBI:29103"/>
    </ligand>
</feature>
<dbReference type="Proteomes" id="UP001302719">
    <property type="component" value="Chromosome"/>
</dbReference>
<keyword evidence="15" id="KW-1185">Reference proteome</keyword>
<evidence type="ECO:0000256" key="9">
    <source>
        <dbReference type="ARBA" id="ARBA00022842"/>
    </source>
</evidence>
<sequence length="314" mass="33453">MSARIISLGSVNVDIQLRADRWPEAGETLLGQDFLMAGGGKAANVAWLARNLGIEAQLIARIGSDSLQEIALHPLRTLGVDLSTIRSIKNESTGVSVIMVQPNGRKGIIMAPNANAVWSEEDEEFVKNAIHTAPTGSVLSVDLEVPLPIVKQAVRQAEECGMVIVLDPSPSERLDEELLKSGCYLTPNQSEAQRLTKIPIENHDHALEAASRIRQHGNKGVCVKLGTGGCAIATADDQFVISAPEVHAVDTTGAGDAFAGAFSVAMLEHQPPEQAAVYAVAASTHAVTGYGSQSSYPTRRQIESLLQRVVLKKI</sequence>
<keyword evidence="7 12" id="KW-0418">Kinase</keyword>
<keyword evidence="9 12" id="KW-0460">Magnesium</keyword>
<dbReference type="EMBL" id="CP116967">
    <property type="protein sequence ID" value="WNM56635.1"/>
    <property type="molecule type" value="Genomic_DNA"/>
</dbReference>
<comment type="activity regulation">
    <text evidence="12">Activated by a monovalent cation that binds near, but not in, the active site. The most likely occupant of the site in vivo is potassium. Ion binding induces a conformational change that may alter substrate affinity.</text>
</comment>
<feature type="binding site" evidence="12">
    <location>
        <position position="250"/>
    </location>
    <ligand>
        <name>K(+)</name>
        <dbReference type="ChEBI" id="CHEBI:29103"/>
    </ligand>
</feature>
<evidence type="ECO:0000256" key="7">
    <source>
        <dbReference type="ARBA" id="ARBA00022777"/>
    </source>
</evidence>
<name>A0AA96GAK3_9BACT</name>
<feature type="binding site" evidence="12">
    <location>
        <position position="144"/>
    </location>
    <ligand>
        <name>substrate</name>
    </ligand>
</feature>
<keyword evidence="11 12" id="KW-0119">Carbohydrate metabolism</keyword>
<dbReference type="GO" id="GO:0004747">
    <property type="term" value="F:ribokinase activity"/>
    <property type="evidence" value="ECO:0007669"/>
    <property type="project" value="UniProtKB-UniRule"/>
</dbReference>